<protein>
    <recommendedName>
        <fullName evidence="4">Gag-Pol polyprotein</fullName>
    </recommendedName>
</protein>
<evidence type="ECO:0000313" key="2">
    <source>
        <dbReference type="EMBL" id="GJT68921.1"/>
    </source>
</evidence>
<accession>A0ABQ5G069</accession>
<comment type="caution">
    <text evidence="2">The sequence shown here is derived from an EMBL/GenBank/DDBJ whole genome shotgun (WGS) entry which is preliminary data.</text>
</comment>
<evidence type="ECO:0000256" key="1">
    <source>
        <dbReference type="SAM" id="Coils"/>
    </source>
</evidence>
<keyword evidence="3" id="KW-1185">Reference proteome</keyword>
<evidence type="ECO:0008006" key="4">
    <source>
        <dbReference type="Google" id="ProtNLM"/>
    </source>
</evidence>
<feature type="coiled-coil region" evidence="1">
    <location>
        <begin position="244"/>
        <end position="271"/>
    </location>
</feature>
<keyword evidence="1" id="KW-0175">Coiled coil</keyword>
<sequence length="502" mass="56748">MSLVLLSYAKIKPNGKLIYNSIMHGPYVRRMIPEADRRWAECGIRNGNNAFLYKLSGIRFSQKCSLESWRSESARAEGNANGNNRNQIRCYNSSGMGHLARNYTIKPRRRDVAYLQTQLLITQKVEAEIQLQSEELDFMVATGDLDEIEEVNSNCILMANLQQASTSGTQTDNAPVYDNRNSRGGRIEIVMIMIYSICLLKKSISSVEQSGGTVEQNPTTVEETRAYFESLYNNLAIEEYKYDKISYDKAYNGMQQKIERLQAQLGDLKGKSQDTPCVSYNLDPLSQKLEDENVSLEFQVLNYAKENKHLKKTYKNLFDSIKETRAQTKLISDSLQEKLHDTIYENATLRAQLFDKVSKQTDTTKGTSVNTQFRKHSILGKPPSSSGSKLYFVTPLPKSKVLPKIDESNALSKPVTSNSAPSNRESKFVQNDKVIAPGIFRTHSLKNSRVDNFMPNKHVKESVRTKSITVSQPYVITKKEVNSNINGLPFIGVESTAKTRRP</sequence>
<proteinExistence type="predicted"/>
<reference evidence="2" key="2">
    <citation type="submission" date="2022-01" db="EMBL/GenBank/DDBJ databases">
        <authorList>
            <person name="Yamashiro T."/>
            <person name="Shiraishi A."/>
            <person name="Satake H."/>
            <person name="Nakayama K."/>
        </authorList>
    </citation>
    <scope>NUCLEOTIDE SEQUENCE</scope>
</reference>
<evidence type="ECO:0000313" key="3">
    <source>
        <dbReference type="Proteomes" id="UP001151760"/>
    </source>
</evidence>
<reference evidence="2" key="1">
    <citation type="journal article" date="2022" name="Int. J. Mol. Sci.">
        <title>Draft Genome of Tanacetum Coccineum: Genomic Comparison of Closely Related Tanacetum-Family Plants.</title>
        <authorList>
            <person name="Yamashiro T."/>
            <person name="Shiraishi A."/>
            <person name="Nakayama K."/>
            <person name="Satake H."/>
        </authorList>
    </citation>
    <scope>NUCLEOTIDE SEQUENCE</scope>
</reference>
<organism evidence="2 3">
    <name type="scientific">Tanacetum coccineum</name>
    <dbReference type="NCBI Taxonomy" id="301880"/>
    <lineage>
        <taxon>Eukaryota</taxon>
        <taxon>Viridiplantae</taxon>
        <taxon>Streptophyta</taxon>
        <taxon>Embryophyta</taxon>
        <taxon>Tracheophyta</taxon>
        <taxon>Spermatophyta</taxon>
        <taxon>Magnoliopsida</taxon>
        <taxon>eudicotyledons</taxon>
        <taxon>Gunneridae</taxon>
        <taxon>Pentapetalae</taxon>
        <taxon>asterids</taxon>
        <taxon>campanulids</taxon>
        <taxon>Asterales</taxon>
        <taxon>Asteraceae</taxon>
        <taxon>Asteroideae</taxon>
        <taxon>Anthemideae</taxon>
        <taxon>Anthemidinae</taxon>
        <taxon>Tanacetum</taxon>
    </lineage>
</organism>
<dbReference type="EMBL" id="BQNB010017941">
    <property type="protein sequence ID" value="GJT68921.1"/>
    <property type="molecule type" value="Genomic_DNA"/>
</dbReference>
<dbReference type="Proteomes" id="UP001151760">
    <property type="component" value="Unassembled WGS sequence"/>
</dbReference>
<gene>
    <name evidence="2" type="ORF">Tco_1028207</name>
</gene>
<name>A0ABQ5G069_9ASTR</name>